<sequence length="136" mass="14924">MGAIQEMPPEAGSWQVEIRRESFYLHRGEADDLGAYPGIGFSCPEHALPSLVASLKLVAGTRAYQENQRRPSGSCAITLDSGRACLHIPVITYGAHREGQWQRASVVEIRYGEVPTLLERLESLLDGTYGRGVRGL</sequence>
<protein>
    <submittedName>
        <fullName evidence="1">Uncharacterized protein</fullName>
    </submittedName>
</protein>
<reference evidence="2" key="1">
    <citation type="submission" date="2016-10" db="EMBL/GenBank/DDBJ databases">
        <authorList>
            <person name="Varghese N."/>
            <person name="Submissions S."/>
        </authorList>
    </citation>
    <scope>NUCLEOTIDE SEQUENCE [LARGE SCALE GENOMIC DNA]</scope>
    <source>
        <strain evidence="2">CGMCC 4.5579</strain>
    </source>
</reference>
<proteinExistence type="predicted"/>
<dbReference type="STRING" id="587909.SAMN05421810_101103"/>
<dbReference type="RefSeq" id="WP_092526229.1">
    <property type="nucleotide sequence ID" value="NZ_FOWW01000001.1"/>
</dbReference>
<dbReference type="EMBL" id="FOWW01000001">
    <property type="protein sequence ID" value="SFO83177.1"/>
    <property type="molecule type" value="Genomic_DNA"/>
</dbReference>
<accession>A0A1I5KDY0</accession>
<name>A0A1I5KDY0_9PSEU</name>
<evidence type="ECO:0000313" key="1">
    <source>
        <dbReference type="EMBL" id="SFO83177.1"/>
    </source>
</evidence>
<dbReference type="Proteomes" id="UP000198727">
    <property type="component" value="Unassembled WGS sequence"/>
</dbReference>
<dbReference type="AlphaFoldDB" id="A0A1I5KDY0"/>
<evidence type="ECO:0000313" key="2">
    <source>
        <dbReference type="Proteomes" id="UP000198727"/>
    </source>
</evidence>
<organism evidence="1 2">
    <name type="scientific">Amycolatopsis arida</name>
    <dbReference type="NCBI Taxonomy" id="587909"/>
    <lineage>
        <taxon>Bacteria</taxon>
        <taxon>Bacillati</taxon>
        <taxon>Actinomycetota</taxon>
        <taxon>Actinomycetes</taxon>
        <taxon>Pseudonocardiales</taxon>
        <taxon>Pseudonocardiaceae</taxon>
        <taxon>Amycolatopsis</taxon>
    </lineage>
</organism>
<gene>
    <name evidence="1" type="ORF">SAMN05421810_101103</name>
</gene>
<dbReference type="OrthoDB" id="3683847at2"/>
<keyword evidence="2" id="KW-1185">Reference proteome</keyword>